<evidence type="ECO:0000313" key="2">
    <source>
        <dbReference type="EMBL" id="SJZ44257.1"/>
    </source>
</evidence>
<dbReference type="OrthoDB" id="6522084at2"/>
<comment type="similarity">
    <text evidence="1">Belongs to the UPF0181 family.</text>
</comment>
<protein>
    <recommendedName>
        <fullName evidence="1">UPF0181 protein SAMN02745782_00307</fullName>
    </recommendedName>
</protein>
<proteinExistence type="inferred from homology"/>
<reference evidence="3" key="1">
    <citation type="submission" date="2017-02" db="EMBL/GenBank/DDBJ databases">
        <authorList>
            <person name="Varghese N."/>
            <person name="Submissions S."/>
        </authorList>
    </citation>
    <scope>NUCLEOTIDE SEQUENCE [LARGE SCALE GENOMIC DNA]</scope>
    <source>
        <strain evidence="3">DSM 19608</strain>
    </source>
</reference>
<evidence type="ECO:0000256" key="1">
    <source>
        <dbReference type="HAMAP-Rule" id="MF_00507"/>
    </source>
</evidence>
<dbReference type="NCBIfam" id="NF003476">
    <property type="entry name" value="PRK05114.1"/>
    <property type="match status" value="1"/>
</dbReference>
<dbReference type="Proteomes" id="UP000190834">
    <property type="component" value="Unassembled WGS sequence"/>
</dbReference>
<organism evidence="2 3">
    <name type="scientific">Vibrio cincinnatiensis DSM 19608</name>
    <dbReference type="NCBI Taxonomy" id="1123491"/>
    <lineage>
        <taxon>Bacteria</taxon>
        <taxon>Pseudomonadati</taxon>
        <taxon>Pseudomonadota</taxon>
        <taxon>Gammaproteobacteria</taxon>
        <taxon>Vibrionales</taxon>
        <taxon>Vibrionaceae</taxon>
        <taxon>Vibrio</taxon>
    </lineage>
</organism>
<keyword evidence="3" id="KW-1185">Reference proteome</keyword>
<name>A0A1T4KPJ4_VIBCI</name>
<evidence type="ECO:0000313" key="3">
    <source>
        <dbReference type="Proteomes" id="UP000190834"/>
    </source>
</evidence>
<dbReference type="InterPro" id="IPR005371">
    <property type="entry name" value="UPF0181"/>
</dbReference>
<sequence>MFDDLPTLTHAEQQAAVEQIQQLMSQGMSTAQAIKVVAEEIRAKQTTASQSKE</sequence>
<dbReference type="EMBL" id="FUXB01000001">
    <property type="protein sequence ID" value="SJZ44257.1"/>
    <property type="molecule type" value="Genomic_DNA"/>
</dbReference>
<dbReference type="RefSeq" id="WP_078924708.1">
    <property type="nucleotide sequence ID" value="NZ_FUXB01000001.1"/>
</dbReference>
<dbReference type="HAMAP" id="MF_00507">
    <property type="entry name" value="UPF0181"/>
    <property type="match status" value="1"/>
</dbReference>
<dbReference type="AlphaFoldDB" id="A0A1T4KPJ4"/>
<dbReference type="Pfam" id="PF03701">
    <property type="entry name" value="UPF0181"/>
    <property type="match status" value="1"/>
</dbReference>
<accession>A0A1T4KPJ4</accession>
<gene>
    <name evidence="2" type="ORF">SAMN02745782_00307</name>
</gene>
<dbReference type="STRING" id="1123491.SAMN02745782_00307"/>
<dbReference type="GeneID" id="70583601"/>